<dbReference type="VEuPathDB" id="FungiDB:SI65_05518"/>
<keyword evidence="4 9" id="KW-0227">DNA damage</keyword>
<keyword evidence="7 9" id="KW-0539">Nucleus</keyword>
<accession>A0A1E3BDR9</accession>
<dbReference type="GO" id="GO:0006281">
    <property type="term" value="P:DNA repair"/>
    <property type="evidence" value="ECO:0007669"/>
    <property type="project" value="UniProtKB-UniRule"/>
</dbReference>
<comment type="subcellular location">
    <subcellularLocation>
        <location evidence="1 9">Nucleus</location>
    </subcellularLocation>
</comment>
<evidence type="ECO:0000256" key="9">
    <source>
        <dbReference type="HAMAP-Rule" id="MF_03110"/>
    </source>
</evidence>
<comment type="caution">
    <text evidence="11">The sequence shown here is derived from an EMBL/GenBank/DDBJ whole genome shotgun (WGS) entry which is preliminary data.</text>
</comment>
<evidence type="ECO:0000256" key="5">
    <source>
        <dbReference type="ARBA" id="ARBA00023172"/>
    </source>
</evidence>
<feature type="compositionally biased region" description="Polar residues" evidence="10">
    <location>
        <begin position="576"/>
        <end position="585"/>
    </location>
</feature>
<reference evidence="11 12" key="1">
    <citation type="journal article" date="2016" name="BMC Genomics">
        <title>Comparative genomic and transcriptomic analyses of the Fuzhuan brick tea-fermentation fungus Aspergillus cristatus.</title>
        <authorList>
            <person name="Ge Y."/>
            <person name="Wang Y."/>
            <person name="Liu Y."/>
            <person name="Tan Y."/>
            <person name="Ren X."/>
            <person name="Zhang X."/>
            <person name="Hyde K.D."/>
            <person name="Liu Y."/>
            <person name="Liu Z."/>
        </authorList>
    </citation>
    <scope>NUCLEOTIDE SEQUENCE [LARGE SCALE GENOMIC DNA]</scope>
    <source>
        <strain evidence="11 12">GZAAS20.1005</strain>
    </source>
</reference>
<evidence type="ECO:0000256" key="4">
    <source>
        <dbReference type="ARBA" id="ARBA00022763"/>
    </source>
</evidence>
<evidence type="ECO:0000256" key="8">
    <source>
        <dbReference type="ARBA" id="ARBA00029496"/>
    </source>
</evidence>
<evidence type="ECO:0000256" key="2">
    <source>
        <dbReference type="ARBA" id="ARBA00006661"/>
    </source>
</evidence>
<comment type="function">
    <text evidence="9">Regulatory subunit of the SLX1-SLX4 structure-specific endonuclease that resolves DNA secondary structures generated during DNA repair and recombination. Has endonuclease activity towards branched DNA substrates, introducing single-strand cuts in duplex DNA close to junctions with ss-DNA.</text>
</comment>
<proteinExistence type="inferred from homology"/>
<feature type="region of interest" description="Disordered" evidence="10">
    <location>
        <begin position="408"/>
        <end position="428"/>
    </location>
</feature>
<dbReference type="InterPro" id="IPR027784">
    <property type="entry name" value="Slx4_ascomycetes"/>
</dbReference>
<feature type="compositionally biased region" description="Polar residues" evidence="10">
    <location>
        <begin position="247"/>
        <end position="257"/>
    </location>
</feature>
<evidence type="ECO:0000256" key="1">
    <source>
        <dbReference type="ARBA" id="ARBA00004123"/>
    </source>
</evidence>
<feature type="compositionally biased region" description="Low complexity" evidence="10">
    <location>
        <begin position="416"/>
        <end position="428"/>
    </location>
</feature>
<comment type="similarity">
    <text evidence="2 9">Belongs to the SLX4 family.</text>
</comment>
<gene>
    <name evidence="9" type="primary">SLX4</name>
    <name evidence="11" type="ORF">SI65_05518</name>
</gene>
<feature type="region of interest" description="Disordered" evidence="10">
    <location>
        <begin position="1"/>
        <end position="358"/>
    </location>
</feature>
<dbReference type="GO" id="GO:0033557">
    <property type="term" value="C:Slx1-Slx4 complex"/>
    <property type="evidence" value="ECO:0007669"/>
    <property type="project" value="UniProtKB-UniRule"/>
</dbReference>
<keyword evidence="3 9" id="KW-0597">Phosphoprotein</keyword>
<comment type="PTM">
    <text evidence="9">Phosphorylated in response to DNA damage.</text>
</comment>
<evidence type="ECO:0000313" key="12">
    <source>
        <dbReference type="Proteomes" id="UP000094569"/>
    </source>
</evidence>
<dbReference type="Pfam" id="PF09494">
    <property type="entry name" value="Slx4"/>
    <property type="match status" value="1"/>
</dbReference>
<keyword evidence="12" id="KW-1185">Reference proteome</keyword>
<dbReference type="InterPro" id="IPR018574">
    <property type="entry name" value="Structure-sp_endonuc_su_Slx4"/>
</dbReference>
<organism evidence="11 12">
    <name type="scientific">Aspergillus cristatus</name>
    <name type="common">Chinese Fuzhuan brick tea-fermentation fungus</name>
    <name type="synonym">Eurotium cristatum</name>
    <dbReference type="NCBI Taxonomy" id="573508"/>
    <lineage>
        <taxon>Eukaryota</taxon>
        <taxon>Fungi</taxon>
        <taxon>Dikarya</taxon>
        <taxon>Ascomycota</taxon>
        <taxon>Pezizomycotina</taxon>
        <taxon>Eurotiomycetes</taxon>
        <taxon>Eurotiomycetidae</taxon>
        <taxon>Eurotiales</taxon>
        <taxon>Aspergillaceae</taxon>
        <taxon>Aspergillus</taxon>
        <taxon>Aspergillus subgen. Aspergillus</taxon>
    </lineage>
</organism>
<evidence type="ECO:0000256" key="6">
    <source>
        <dbReference type="ARBA" id="ARBA00023204"/>
    </source>
</evidence>
<feature type="compositionally biased region" description="Acidic residues" evidence="10">
    <location>
        <begin position="671"/>
        <end position="682"/>
    </location>
</feature>
<evidence type="ECO:0000313" key="11">
    <source>
        <dbReference type="EMBL" id="ODM18901.1"/>
    </source>
</evidence>
<dbReference type="AlphaFoldDB" id="A0A1E3BDR9"/>
<dbReference type="GO" id="GO:0017108">
    <property type="term" value="F:5'-flap endonuclease activity"/>
    <property type="evidence" value="ECO:0007669"/>
    <property type="project" value="InterPro"/>
</dbReference>
<dbReference type="GO" id="GO:0006310">
    <property type="term" value="P:DNA recombination"/>
    <property type="evidence" value="ECO:0007669"/>
    <property type="project" value="UniProtKB-UniRule"/>
</dbReference>
<feature type="compositionally biased region" description="Low complexity" evidence="10">
    <location>
        <begin position="653"/>
        <end position="668"/>
    </location>
</feature>
<dbReference type="CDD" id="cd22999">
    <property type="entry name" value="SAP_SLX4"/>
    <property type="match status" value="1"/>
</dbReference>
<dbReference type="GO" id="GO:0006260">
    <property type="term" value="P:DNA replication"/>
    <property type="evidence" value="ECO:0007669"/>
    <property type="project" value="InterPro"/>
</dbReference>
<evidence type="ECO:0000256" key="3">
    <source>
        <dbReference type="ARBA" id="ARBA00022553"/>
    </source>
</evidence>
<keyword evidence="6 9" id="KW-0234">DNA repair</keyword>
<feature type="compositionally biased region" description="Basic and acidic residues" evidence="10">
    <location>
        <begin position="284"/>
        <end position="297"/>
    </location>
</feature>
<feature type="compositionally biased region" description="Polar residues" evidence="10">
    <location>
        <begin position="639"/>
        <end position="648"/>
    </location>
</feature>
<feature type="region of interest" description="Disordered" evidence="10">
    <location>
        <begin position="576"/>
        <end position="739"/>
    </location>
</feature>
<dbReference type="OrthoDB" id="5349119at2759"/>
<dbReference type="Proteomes" id="UP000094569">
    <property type="component" value="Unassembled WGS sequence"/>
</dbReference>
<keyword evidence="5 9" id="KW-0233">DNA recombination</keyword>
<dbReference type="HAMAP" id="MF_03110">
    <property type="entry name" value="Endonuc_su_Slx4"/>
    <property type="match status" value="1"/>
</dbReference>
<comment type="subunit">
    <text evidence="9">Forms a heterodimer with SLX1.</text>
</comment>
<evidence type="ECO:0000256" key="7">
    <source>
        <dbReference type="ARBA" id="ARBA00023242"/>
    </source>
</evidence>
<dbReference type="EMBL" id="JXNT01000005">
    <property type="protein sequence ID" value="ODM18901.1"/>
    <property type="molecule type" value="Genomic_DNA"/>
</dbReference>
<evidence type="ECO:0000256" key="10">
    <source>
        <dbReference type="SAM" id="MobiDB-lite"/>
    </source>
</evidence>
<dbReference type="STRING" id="573508.A0A1E3BDR9"/>
<sequence>MPSAADVVLLSSTPDHKSTCMPQQVSRHSENPAGLSLQFDSPASLPSPSELFRQLHSPANVSPQDTEKDATREATGNRAADKSASNGKAEKKPKRGRRKITNELQTVLTHVEPAALGSNDNASKKAPKTRTKRPNTNTERKREGSKNKTLTGKVSKAGSADSQQSDAKKPSSSESSSRGGATKGLNGWEASGLQLEEATARRLDWTPTKDTGKQIFDLEGGGDTGGSQASGATQNFSNLLAGYGFTGTASSQPSIQGNEDGGGPTKRRCIDLMDSRIQAGSKSSAKDKDSVDKENQHKPKKQTKKFTTLTARVTARYAPGYTEDSGNGSLHTTDAQGRTDDENAGRRRKSRTKTKPQESEFIILSPEAAVKSLEDQDLMFGTCSQLEREDSPTTLRDMQTAINESESYMAPMPKPSTSRTSSGSTISRFTGPRNLWSEASRDLHGALAQAEVLDLVEDCDLSKISPRVDRERYDALQQKTPKVVDQPVNTTHEKEASILNGNSDVLENSSQVAGANANQQSATASVAVESCPQMPQYNAFTEAELSKQVASYGFKAVRGRQNMIDLLQKCWESRPSYGNRQQDVSALTKPPETSKDSKDTDTSNKTSGSKSKLKARSTANPATADDASTKPSARRRQGSSRPPSNPSQKLRESSVSPQQKPPSQQKPSYADVEEIQDSEDEAIPSPNQLLSRYFTHPKPSSQPLAVSPTPSPTRRAPSKPNLQPKATTAILGTPKENDEPDLATQITKAVRAQPNMSSSVNSRKSPSWHEKILMYDPIVLEDFTTWLNTEGLGFVSEDREVGAALVREWCESKGICCCYRNKSCKTLGELVRVLSVGGVG</sequence>
<feature type="compositionally biased region" description="Polar residues" evidence="10">
    <location>
        <begin position="38"/>
        <end position="47"/>
    </location>
</feature>
<name>A0A1E3BDR9_ASPCR</name>
<protein>
    <recommendedName>
        <fullName evidence="8 9">Structure-specific endonuclease subunit SLX4</fullName>
    </recommendedName>
</protein>
<feature type="compositionally biased region" description="Basic and acidic residues" evidence="10">
    <location>
        <begin position="592"/>
        <end position="602"/>
    </location>
</feature>
<feature type="compositionally biased region" description="Polar residues" evidence="10">
    <location>
        <begin position="324"/>
        <end position="336"/>
    </location>
</feature>